<accession>Q027Q6</accession>
<dbReference type="HOGENOM" id="CLU_055281_0_0_0"/>
<organism evidence="2">
    <name type="scientific">Solibacter usitatus (strain Ellin6076)</name>
    <dbReference type="NCBI Taxonomy" id="234267"/>
    <lineage>
        <taxon>Bacteria</taxon>
        <taxon>Pseudomonadati</taxon>
        <taxon>Acidobacteriota</taxon>
        <taxon>Terriglobia</taxon>
        <taxon>Bryobacterales</taxon>
        <taxon>Solibacteraceae</taxon>
        <taxon>Candidatus Solibacter</taxon>
    </lineage>
</organism>
<dbReference type="KEGG" id="sus:Acid_1761"/>
<dbReference type="EMBL" id="CP000473">
    <property type="protein sequence ID" value="ABJ82751.1"/>
    <property type="molecule type" value="Genomic_DNA"/>
</dbReference>
<evidence type="ECO:0000313" key="2">
    <source>
        <dbReference type="EMBL" id="ABJ82751.1"/>
    </source>
</evidence>
<dbReference type="PANTHER" id="PTHR11060:SF0">
    <property type="entry name" value="PROTEIN MEMO1"/>
    <property type="match status" value="1"/>
</dbReference>
<dbReference type="Pfam" id="PF01875">
    <property type="entry name" value="Memo"/>
    <property type="match status" value="1"/>
</dbReference>
<gene>
    <name evidence="2" type="ordered locus">Acid_1761</name>
</gene>
<dbReference type="AlphaFoldDB" id="Q027Q6"/>
<proteinExistence type="inferred from homology"/>
<sequence>MPEPLPRIRMNLDFMPSPSPEHPGLFIRDPYKFSDAMLVIPPPLVECLQCFDGQQTELDLRAALVRITGELDVGELQQNLIGTLSKAGFLEDAEMERMQAERKREFTAATVREPAHAGSAYPGEAEEVNAMMREYMGGVEPPEPDGLFAIAAPHVSPEGGWQSYRAAYGMLRPEHKDRTFVVLATSHYGEPEKFGLTRKAFRTPLGDARSDTALVDWLAKHGGAGVKMEDYCHSFEHTVELQVIFLQHMLGADVKILPVLIGGFAHSIYEGGMPEDDDKVRAFFDALSELREREGDKLFWVMGVDMAHMGARYQDSFAARAGEGEMEAVASRDEQRIERINALDAGGFWELVRERQDDLKWCGSSPFYTFLKTAPKARGELLSYEQWNIDENSVVSFAGMGFRK</sequence>
<dbReference type="NCBIfam" id="TIGR04336">
    <property type="entry name" value="AmmeMemoSam_B"/>
    <property type="match status" value="1"/>
</dbReference>
<dbReference type="InParanoid" id="Q027Q6"/>
<dbReference type="Gene3D" id="3.40.830.10">
    <property type="entry name" value="LigB-like"/>
    <property type="match status" value="1"/>
</dbReference>
<dbReference type="PANTHER" id="PTHR11060">
    <property type="entry name" value="PROTEIN MEMO1"/>
    <property type="match status" value="1"/>
</dbReference>
<dbReference type="OrthoDB" id="9771412at2"/>
<evidence type="ECO:0000256" key="1">
    <source>
        <dbReference type="ARBA" id="ARBA00006315"/>
    </source>
</evidence>
<dbReference type="STRING" id="234267.Acid_1761"/>
<reference evidence="2" key="1">
    <citation type="submission" date="2006-10" db="EMBL/GenBank/DDBJ databases">
        <title>Complete sequence of Solibacter usitatus Ellin6076.</title>
        <authorList>
            <consortium name="US DOE Joint Genome Institute"/>
            <person name="Copeland A."/>
            <person name="Lucas S."/>
            <person name="Lapidus A."/>
            <person name="Barry K."/>
            <person name="Detter J.C."/>
            <person name="Glavina del Rio T."/>
            <person name="Hammon N."/>
            <person name="Israni S."/>
            <person name="Dalin E."/>
            <person name="Tice H."/>
            <person name="Pitluck S."/>
            <person name="Thompson L.S."/>
            <person name="Brettin T."/>
            <person name="Bruce D."/>
            <person name="Han C."/>
            <person name="Tapia R."/>
            <person name="Gilna P."/>
            <person name="Schmutz J."/>
            <person name="Larimer F."/>
            <person name="Land M."/>
            <person name="Hauser L."/>
            <person name="Kyrpides N."/>
            <person name="Mikhailova N."/>
            <person name="Janssen P.H."/>
            <person name="Kuske C.R."/>
            <person name="Richardson P."/>
        </authorList>
    </citation>
    <scope>NUCLEOTIDE SEQUENCE</scope>
    <source>
        <strain evidence="2">Ellin6076</strain>
    </source>
</reference>
<protein>
    <recommendedName>
        <fullName evidence="3">AmmeMemoRadiSam system protein B</fullName>
    </recommendedName>
</protein>
<evidence type="ECO:0008006" key="3">
    <source>
        <dbReference type="Google" id="ProtNLM"/>
    </source>
</evidence>
<dbReference type="InterPro" id="IPR002737">
    <property type="entry name" value="MEMO1_fam"/>
</dbReference>
<dbReference type="CDD" id="cd07361">
    <property type="entry name" value="MEMO_like"/>
    <property type="match status" value="1"/>
</dbReference>
<dbReference type="eggNOG" id="COG1355">
    <property type="taxonomic scope" value="Bacteria"/>
</dbReference>
<name>Q027Q6_SOLUE</name>
<comment type="similarity">
    <text evidence="1">Belongs to the MEMO1 family.</text>
</comment>